<name>A0A2N0NHL5_9GLOM</name>
<organism evidence="1 2">
    <name type="scientific">Rhizophagus irregularis</name>
    <dbReference type="NCBI Taxonomy" id="588596"/>
    <lineage>
        <taxon>Eukaryota</taxon>
        <taxon>Fungi</taxon>
        <taxon>Fungi incertae sedis</taxon>
        <taxon>Mucoromycota</taxon>
        <taxon>Glomeromycotina</taxon>
        <taxon>Glomeromycetes</taxon>
        <taxon>Glomerales</taxon>
        <taxon>Glomeraceae</taxon>
        <taxon>Rhizophagus</taxon>
    </lineage>
</organism>
<dbReference type="VEuPathDB" id="FungiDB:RhiirFUN_007618"/>
<reference evidence="1 2" key="1">
    <citation type="submission" date="2016-04" db="EMBL/GenBank/DDBJ databases">
        <title>Genome analyses suggest a sexual origin of heterokaryosis in a supposedly ancient asexual fungus.</title>
        <authorList>
            <person name="Ropars J."/>
            <person name="Sedzielewska K."/>
            <person name="Noel J."/>
            <person name="Charron P."/>
            <person name="Farinelli L."/>
            <person name="Marton T."/>
            <person name="Kruger M."/>
            <person name="Pelin A."/>
            <person name="Brachmann A."/>
            <person name="Corradi N."/>
        </authorList>
    </citation>
    <scope>NUCLEOTIDE SEQUENCE [LARGE SCALE GENOMIC DNA]</scope>
    <source>
        <strain evidence="1 2">A5</strain>
    </source>
</reference>
<sequence>MFHTKTRFSGPMIMGFDKPDICKKLLEGVLFRPYFVNFELVRVFVFGIARSENDQWGYAGVGFKSSFLFYLAKEHCLFLQELKKIMLFGIENTITQRLIQTLKILSCSLSDWNNDVLMEEVYSYHLKRRTINHKFSECELNVWRIMLRNIGCHDVTPFSKQDLKYEFWTRSLNHNIEKNVLKQLYEFGFLMSQPVNFYDVSNTFWNCFQESLTTNKKGDDGKQRILSIIANDFKYEELQKQLSVSNDLISKARIHCHLNGPGGSSMKKPSFTREKLLSEKLQEFEKFINDKAHVVMSSYKTDSKTGAPIKYLRDTKQALWEKFHAEFPNGIHRTTFKTKLQGNEYIYREDLGGLCSTCSRYGYEIFVDIRKLIENKFIDSVKKVLS</sequence>
<dbReference type="Proteomes" id="UP000232722">
    <property type="component" value="Unassembled WGS sequence"/>
</dbReference>
<accession>A0A2N0NHL5</accession>
<dbReference type="EMBL" id="LLXJ01006675">
    <property type="protein sequence ID" value="PKB94077.1"/>
    <property type="molecule type" value="Genomic_DNA"/>
</dbReference>
<dbReference type="AlphaFoldDB" id="A0A2N0NHL5"/>
<reference evidence="1 2" key="2">
    <citation type="submission" date="2017-09" db="EMBL/GenBank/DDBJ databases">
        <title>Extensive intraspecific genome diversity in a model arbuscular mycorrhizal fungus.</title>
        <authorList>
            <person name="Chen E.C."/>
            <person name="Morin E."/>
            <person name="Beaudet D."/>
            <person name="Noel J."/>
            <person name="Ndikumana S."/>
            <person name="Charron P."/>
            <person name="St-Onge C."/>
            <person name="Giorgi J."/>
            <person name="Grigoriev I.V."/>
            <person name="Roux C."/>
            <person name="Martin F.M."/>
            <person name="Corradi N."/>
        </authorList>
    </citation>
    <scope>NUCLEOTIDE SEQUENCE [LARGE SCALE GENOMIC DNA]</scope>
    <source>
        <strain evidence="1 2">A5</strain>
    </source>
</reference>
<proteinExistence type="predicted"/>
<comment type="caution">
    <text evidence="1">The sequence shown here is derived from an EMBL/GenBank/DDBJ whole genome shotgun (WGS) entry which is preliminary data.</text>
</comment>
<dbReference type="VEuPathDB" id="FungiDB:FUN_014946"/>
<gene>
    <name evidence="1" type="ORF">RhiirA5_439597</name>
</gene>
<evidence type="ECO:0000313" key="2">
    <source>
        <dbReference type="Proteomes" id="UP000232722"/>
    </source>
</evidence>
<evidence type="ECO:0000313" key="1">
    <source>
        <dbReference type="EMBL" id="PKB94077.1"/>
    </source>
</evidence>
<protein>
    <submittedName>
        <fullName evidence="1">Uncharacterized protein</fullName>
    </submittedName>
</protein>